<dbReference type="Proteomes" id="UP001597383">
    <property type="component" value="Unassembled WGS sequence"/>
</dbReference>
<evidence type="ECO:0000313" key="2">
    <source>
        <dbReference type="EMBL" id="MFD2043211.1"/>
    </source>
</evidence>
<feature type="chain" id="PRO_5047541679" description="VCBS repeat-containing protein" evidence="1">
    <location>
        <begin position="23"/>
        <end position="251"/>
    </location>
</feature>
<sequence length="251" mass="29092">MRLKLSFFLLPILFICTNVTFANDKQEPPELKLIESYQEDVTGDGKKEEIALKGVLFSPESNYYRDIVAVIKNHEDKTWEIKYGGGYDPTIQFIDFNHDKVNEIFYQSPTGGSGGLHHYKLHTLIQYNLTEIPLPKQDYVKGKFIDDFKVEIQFSPTKEPITVDVEHRSDNYIQQGIYDQKGKLLKNTSVLVDPIAYFEPIFISNSKGYGLKSYQQISGAFHADQLGTIESLWYYERDKWIILKTEWVPTE</sequence>
<evidence type="ECO:0000313" key="3">
    <source>
        <dbReference type="Proteomes" id="UP001597383"/>
    </source>
</evidence>
<protein>
    <recommendedName>
        <fullName evidence="4">VCBS repeat-containing protein</fullName>
    </recommendedName>
</protein>
<feature type="signal peptide" evidence="1">
    <location>
        <begin position="1"/>
        <end position="22"/>
    </location>
</feature>
<comment type="caution">
    <text evidence="2">The sequence shown here is derived from an EMBL/GenBank/DDBJ whole genome shotgun (WGS) entry which is preliminary data.</text>
</comment>
<proteinExistence type="predicted"/>
<evidence type="ECO:0008006" key="4">
    <source>
        <dbReference type="Google" id="ProtNLM"/>
    </source>
</evidence>
<evidence type="ECO:0000256" key="1">
    <source>
        <dbReference type="SAM" id="SignalP"/>
    </source>
</evidence>
<dbReference type="EMBL" id="JBHUHQ010000004">
    <property type="protein sequence ID" value="MFD2043211.1"/>
    <property type="molecule type" value="Genomic_DNA"/>
</dbReference>
<keyword evidence="3" id="KW-1185">Reference proteome</keyword>
<accession>A0ABW4VWY0</accession>
<organism evidence="2 3">
    <name type="scientific">Ornithinibacillus salinisoli</name>
    <dbReference type="NCBI Taxonomy" id="1848459"/>
    <lineage>
        <taxon>Bacteria</taxon>
        <taxon>Bacillati</taxon>
        <taxon>Bacillota</taxon>
        <taxon>Bacilli</taxon>
        <taxon>Bacillales</taxon>
        <taxon>Bacillaceae</taxon>
        <taxon>Ornithinibacillus</taxon>
    </lineage>
</organism>
<keyword evidence="1" id="KW-0732">Signal</keyword>
<name>A0ABW4VWY0_9BACI</name>
<reference evidence="3" key="1">
    <citation type="journal article" date="2019" name="Int. J. Syst. Evol. Microbiol.">
        <title>The Global Catalogue of Microorganisms (GCM) 10K type strain sequencing project: providing services to taxonomists for standard genome sequencing and annotation.</title>
        <authorList>
            <consortium name="The Broad Institute Genomics Platform"/>
            <consortium name="The Broad Institute Genome Sequencing Center for Infectious Disease"/>
            <person name="Wu L."/>
            <person name="Ma J."/>
        </authorList>
    </citation>
    <scope>NUCLEOTIDE SEQUENCE [LARGE SCALE GENOMIC DNA]</scope>
    <source>
        <strain evidence="3">R28</strain>
    </source>
</reference>
<dbReference type="RefSeq" id="WP_377554955.1">
    <property type="nucleotide sequence ID" value="NZ_JBHUHQ010000004.1"/>
</dbReference>
<gene>
    <name evidence="2" type="ORF">ACFSJF_02790</name>
</gene>